<dbReference type="PANTHER" id="PTHR10704">
    <property type="entry name" value="CARBOHYDRATE SULFOTRANSFERASE"/>
    <property type="match status" value="1"/>
</dbReference>
<dbReference type="Proteomes" id="UP000622166">
    <property type="component" value="Unassembled WGS sequence"/>
</dbReference>
<gene>
    <name evidence="1" type="ORF">GCM10010365_20740</name>
</gene>
<keyword evidence="2" id="KW-1185">Reference proteome</keyword>
<dbReference type="AlphaFoldDB" id="A0A918UFT1"/>
<dbReference type="PANTHER" id="PTHR10704:SF44">
    <property type="entry name" value="LD35051P-RELATED"/>
    <property type="match status" value="1"/>
</dbReference>
<organism evidence="1 2">
    <name type="scientific">Streptomyces poonensis</name>
    <dbReference type="NCBI Taxonomy" id="68255"/>
    <lineage>
        <taxon>Bacteria</taxon>
        <taxon>Bacillati</taxon>
        <taxon>Actinomycetota</taxon>
        <taxon>Actinomycetes</taxon>
        <taxon>Kitasatosporales</taxon>
        <taxon>Streptomycetaceae</taxon>
        <taxon>Streptomyces</taxon>
    </lineage>
</organism>
<evidence type="ECO:0000313" key="2">
    <source>
        <dbReference type="Proteomes" id="UP000622166"/>
    </source>
</evidence>
<dbReference type="EMBL" id="BMVW01000002">
    <property type="protein sequence ID" value="GGZ01570.1"/>
    <property type="molecule type" value="Genomic_DNA"/>
</dbReference>
<dbReference type="GO" id="GO:0001517">
    <property type="term" value="F:N-acetylglucosamine 6-O-sulfotransferase activity"/>
    <property type="evidence" value="ECO:0007669"/>
    <property type="project" value="TreeGrafter"/>
</dbReference>
<dbReference type="Pfam" id="PF13469">
    <property type="entry name" value="Sulfotransfer_3"/>
    <property type="match status" value="1"/>
</dbReference>
<dbReference type="GO" id="GO:0006044">
    <property type="term" value="P:N-acetylglucosamine metabolic process"/>
    <property type="evidence" value="ECO:0007669"/>
    <property type="project" value="TreeGrafter"/>
</dbReference>
<dbReference type="InterPro" id="IPR051135">
    <property type="entry name" value="Gal/GlcNAc/GalNAc_ST"/>
</dbReference>
<accession>A0A918UFT1</accession>
<name>A0A918UFT1_9ACTN</name>
<dbReference type="Gene3D" id="3.40.50.300">
    <property type="entry name" value="P-loop containing nucleotide triphosphate hydrolases"/>
    <property type="match status" value="1"/>
</dbReference>
<comment type="caution">
    <text evidence="1">The sequence shown here is derived from an EMBL/GenBank/DDBJ whole genome shotgun (WGS) entry which is preliminary data.</text>
</comment>
<evidence type="ECO:0000313" key="1">
    <source>
        <dbReference type="EMBL" id="GGZ01570.1"/>
    </source>
</evidence>
<dbReference type="SUPFAM" id="SSF52540">
    <property type="entry name" value="P-loop containing nucleoside triphosphate hydrolases"/>
    <property type="match status" value="1"/>
</dbReference>
<reference evidence="1" key="2">
    <citation type="submission" date="2020-09" db="EMBL/GenBank/DDBJ databases">
        <authorList>
            <person name="Sun Q."/>
            <person name="Ohkuma M."/>
        </authorList>
    </citation>
    <scope>NUCLEOTIDE SEQUENCE</scope>
    <source>
        <strain evidence="1">JCM 4815</strain>
    </source>
</reference>
<reference evidence="1" key="1">
    <citation type="journal article" date="2014" name="Int. J. Syst. Evol. Microbiol.">
        <title>Complete genome sequence of Corynebacterium casei LMG S-19264T (=DSM 44701T), isolated from a smear-ripened cheese.</title>
        <authorList>
            <consortium name="US DOE Joint Genome Institute (JGI-PGF)"/>
            <person name="Walter F."/>
            <person name="Albersmeier A."/>
            <person name="Kalinowski J."/>
            <person name="Ruckert C."/>
        </authorList>
    </citation>
    <scope>NUCLEOTIDE SEQUENCE</scope>
    <source>
        <strain evidence="1">JCM 4815</strain>
    </source>
</reference>
<dbReference type="InterPro" id="IPR027417">
    <property type="entry name" value="P-loop_NTPase"/>
</dbReference>
<sequence length="312" mass="34313">MMAGHRPRVLYITGWMRSGSTVLGNVLNELPGVLHVGELHYLWQNGVLHTGTNSTCGCGLGLRACPLWSSVLHAATARTTPEADARLMVTRQHTLLRTRHTRARLAEACGTARPAPGTEQHLDRMTDVYRLLGTRGGERLVVDGSKYPAEAAALLGRTDVETRVVHIVRDPRATALSYRRAKHYIGPMSAARSTAYWLAFNLASECVGRAAADRYLRIRHEDLARRPEAVVTQVLRFAGLDDPSPVDAFGKVGLTGNHTVTGNPDRLHRGDTLIRPDERWRTQLPGRDLTTATCIAAPLLPRYGYPLLSARP</sequence>
<dbReference type="GO" id="GO:0006790">
    <property type="term" value="P:sulfur compound metabolic process"/>
    <property type="evidence" value="ECO:0007669"/>
    <property type="project" value="TreeGrafter"/>
</dbReference>
<protein>
    <submittedName>
        <fullName evidence="1">Sulfotransferase family protein</fullName>
    </submittedName>
</protein>
<proteinExistence type="predicted"/>